<dbReference type="RefSeq" id="WP_120213861.1">
    <property type="nucleotide sequence ID" value="NZ_BMCW01000005.1"/>
</dbReference>
<dbReference type="Proteomes" id="UP000285906">
    <property type="component" value="Unassembled WGS sequence"/>
</dbReference>
<proteinExistence type="predicted"/>
<dbReference type="AlphaFoldDB" id="A0A420D831"/>
<protein>
    <recommendedName>
        <fullName evidence="5">Nucleotide-diphospho-sugar transferase domain-containing protein</fullName>
    </recommendedName>
</protein>
<evidence type="ECO:0000313" key="1">
    <source>
        <dbReference type="EMBL" id="GGG61675.1"/>
    </source>
</evidence>
<dbReference type="SUPFAM" id="SSF53448">
    <property type="entry name" value="Nucleotide-diphospho-sugar transferases"/>
    <property type="match status" value="1"/>
</dbReference>
<gene>
    <name evidence="2" type="ORF">BXY58_2243</name>
    <name evidence="1" type="ORF">GCM10007332_24530</name>
</gene>
<evidence type="ECO:0000313" key="4">
    <source>
        <dbReference type="Proteomes" id="UP000658202"/>
    </source>
</evidence>
<comment type="caution">
    <text evidence="2">The sequence shown here is derived from an EMBL/GenBank/DDBJ whole genome shotgun (WGS) entry which is preliminary data.</text>
</comment>
<dbReference type="InterPro" id="IPR029044">
    <property type="entry name" value="Nucleotide-diphossugar_trans"/>
</dbReference>
<reference evidence="4" key="3">
    <citation type="journal article" date="2019" name="Int. J. Syst. Evol. Microbiol.">
        <title>The Global Catalogue of Microorganisms (GCM) 10K type strain sequencing project: providing services to taxonomists for standard genome sequencing and annotation.</title>
        <authorList>
            <consortium name="The Broad Institute Genomics Platform"/>
            <consortium name="The Broad Institute Genome Sequencing Center for Infectious Disease"/>
            <person name="Wu L."/>
            <person name="Ma J."/>
        </authorList>
    </citation>
    <scope>NUCLEOTIDE SEQUENCE [LARGE SCALE GENOMIC DNA]</scope>
    <source>
        <strain evidence="4">CCM 8490</strain>
    </source>
</reference>
<reference evidence="1" key="4">
    <citation type="submission" date="2024-05" db="EMBL/GenBank/DDBJ databases">
        <authorList>
            <person name="Sun Q."/>
            <person name="Sedlacek I."/>
        </authorList>
    </citation>
    <scope>NUCLEOTIDE SEQUENCE</scope>
    <source>
        <strain evidence="1">CCM 8490</strain>
    </source>
</reference>
<organism evidence="2 3">
    <name type="scientific">Epilithonimonas arachidiradicis</name>
    <dbReference type="NCBI Taxonomy" id="1617282"/>
    <lineage>
        <taxon>Bacteria</taxon>
        <taxon>Pseudomonadati</taxon>
        <taxon>Bacteroidota</taxon>
        <taxon>Flavobacteriia</taxon>
        <taxon>Flavobacteriales</taxon>
        <taxon>Weeksellaceae</taxon>
        <taxon>Chryseobacterium group</taxon>
        <taxon>Epilithonimonas</taxon>
    </lineage>
</organism>
<evidence type="ECO:0000313" key="2">
    <source>
        <dbReference type="EMBL" id="RKE86831.1"/>
    </source>
</evidence>
<evidence type="ECO:0008006" key="5">
    <source>
        <dbReference type="Google" id="ProtNLM"/>
    </source>
</evidence>
<keyword evidence="4" id="KW-1185">Reference proteome</keyword>
<reference evidence="1" key="1">
    <citation type="journal article" date="2014" name="Int. J. Syst. Evol. Microbiol.">
        <title>Complete genome of a new Firmicutes species belonging to the dominant human colonic microbiota ('Ruminococcus bicirculans') reveals two chromosomes and a selective capacity to utilize plant glucans.</title>
        <authorList>
            <consortium name="NISC Comparative Sequencing Program"/>
            <person name="Wegmann U."/>
            <person name="Louis P."/>
            <person name="Goesmann A."/>
            <person name="Henrissat B."/>
            <person name="Duncan S.H."/>
            <person name="Flint H.J."/>
        </authorList>
    </citation>
    <scope>NUCLEOTIDE SEQUENCE</scope>
    <source>
        <strain evidence="1">CCM 8490</strain>
    </source>
</reference>
<sequence>MNIVYLVFGNNIENYQQAHFSIYTALLFKNAGDRIVVVTDNTQLFNSFGNHIETISINNDVIKEWEGEYQFFWRVKIKALQLVSGKYPSESILYLDGDTFFYHEMDSLRDGMKNGQNYMHVEEGKLSALSSKTERLMWKQMNGKTYHSIQIDKNSAMWNAGLIGISHKHFSCLDLTLGINDAMCEDGVTRRLVEQFAFSLGLNEFSALKPADNIVGHYWGNKKEWNEIISNFLKECFMKHYSLDQIIQKVKEIDFTQIPIKVKESSTQRKLKNFIDQFYKNRKPLYINK</sequence>
<evidence type="ECO:0000313" key="3">
    <source>
        <dbReference type="Proteomes" id="UP000285906"/>
    </source>
</evidence>
<reference evidence="2 3" key="2">
    <citation type="submission" date="2018-09" db="EMBL/GenBank/DDBJ databases">
        <title>Genomic Encyclopedia of Archaeal and Bacterial Type Strains, Phase II (KMG-II): from individual species to whole genera.</title>
        <authorList>
            <person name="Goeker M."/>
        </authorList>
    </citation>
    <scope>NUCLEOTIDE SEQUENCE [LARGE SCALE GENOMIC DNA]</scope>
    <source>
        <strain evidence="2 3">DSM 27620</strain>
    </source>
</reference>
<dbReference type="Gene3D" id="3.90.550.10">
    <property type="entry name" value="Spore Coat Polysaccharide Biosynthesis Protein SpsA, Chain A"/>
    <property type="match status" value="1"/>
</dbReference>
<name>A0A420D831_9FLAO</name>
<dbReference type="EMBL" id="BMCW01000005">
    <property type="protein sequence ID" value="GGG61675.1"/>
    <property type="molecule type" value="Genomic_DNA"/>
</dbReference>
<dbReference type="EMBL" id="RAQH01000006">
    <property type="protein sequence ID" value="RKE86831.1"/>
    <property type="molecule type" value="Genomic_DNA"/>
</dbReference>
<accession>A0A420D831</accession>
<dbReference type="OrthoDB" id="850028at2"/>
<dbReference type="Proteomes" id="UP000658202">
    <property type="component" value="Unassembled WGS sequence"/>
</dbReference>